<protein>
    <submittedName>
        <fullName evidence="1">Uncharacterized protein</fullName>
    </submittedName>
</protein>
<gene>
    <name evidence="1" type="ORF">UFOVP370_39</name>
</gene>
<evidence type="ECO:0000313" key="1">
    <source>
        <dbReference type="EMBL" id="CAB5222897.1"/>
    </source>
</evidence>
<name>A0A6J7WYM7_9CAUD</name>
<dbReference type="EMBL" id="LR798311">
    <property type="protein sequence ID" value="CAB5222897.1"/>
    <property type="molecule type" value="Genomic_DNA"/>
</dbReference>
<organism evidence="1">
    <name type="scientific">uncultured Caudovirales phage</name>
    <dbReference type="NCBI Taxonomy" id="2100421"/>
    <lineage>
        <taxon>Viruses</taxon>
        <taxon>Duplodnaviria</taxon>
        <taxon>Heunggongvirae</taxon>
        <taxon>Uroviricota</taxon>
        <taxon>Caudoviricetes</taxon>
        <taxon>Peduoviridae</taxon>
        <taxon>Maltschvirus</taxon>
        <taxon>Maltschvirus maltsch</taxon>
    </lineage>
</organism>
<sequence>MNGLDKDDVLRMVREIADKDKVDPLHNDMVTLTVDELGRLLAAEREKVAQLCEQMGAEGYGTLFIAAAIRARGNDAA</sequence>
<accession>A0A6J7WYM7</accession>
<proteinExistence type="predicted"/>
<reference evidence="1" key="1">
    <citation type="submission" date="2020-05" db="EMBL/GenBank/DDBJ databases">
        <authorList>
            <person name="Chiriac C."/>
            <person name="Salcher M."/>
            <person name="Ghai R."/>
            <person name="Kavagutti S V."/>
        </authorList>
    </citation>
    <scope>NUCLEOTIDE SEQUENCE</scope>
</reference>